<evidence type="ECO:0000313" key="1">
    <source>
        <dbReference type="EMBL" id="KAF8900489.1"/>
    </source>
</evidence>
<keyword evidence="2" id="KW-1185">Reference proteome</keyword>
<dbReference type="EMBL" id="JADNYJ010000047">
    <property type="protein sequence ID" value="KAF8900489.1"/>
    <property type="molecule type" value="Genomic_DNA"/>
</dbReference>
<reference evidence="1" key="1">
    <citation type="submission" date="2020-11" db="EMBL/GenBank/DDBJ databases">
        <authorList>
            <consortium name="DOE Joint Genome Institute"/>
            <person name="Ahrendt S."/>
            <person name="Riley R."/>
            <person name="Andreopoulos W."/>
            <person name="LaButti K."/>
            <person name="Pangilinan J."/>
            <person name="Ruiz-duenas F.J."/>
            <person name="Barrasa J.M."/>
            <person name="Sanchez-Garcia M."/>
            <person name="Camarero S."/>
            <person name="Miyauchi S."/>
            <person name="Serrano A."/>
            <person name="Linde D."/>
            <person name="Babiker R."/>
            <person name="Drula E."/>
            <person name="Ayuso-Fernandez I."/>
            <person name="Pacheco R."/>
            <person name="Padilla G."/>
            <person name="Ferreira P."/>
            <person name="Barriuso J."/>
            <person name="Kellner H."/>
            <person name="Castanera R."/>
            <person name="Alfaro M."/>
            <person name="Ramirez L."/>
            <person name="Pisabarro A.G."/>
            <person name="Kuo A."/>
            <person name="Tritt A."/>
            <person name="Lipzen A."/>
            <person name="He G."/>
            <person name="Yan M."/>
            <person name="Ng V."/>
            <person name="Cullen D."/>
            <person name="Martin F."/>
            <person name="Rosso M.-N."/>
            <person name="Henrissat B."/>
            <person name="Hibbett D."/>
            <person name="Martinez A.T."/>
            <person name="Grigoriev I.V."/>
        </authorList>
    </citation>
    <scope>NUCLEOTIDE SEQUENCE</scope>
    <source>
        <strain evidence="1">AH 44721</strain>
    </source>
</reference>
<proteinExistence type="predicted"/>
<protein>
    <submittedName>
        <fullName evidence="1">Uncharacterized protein</fullName>
    </submittedName>
</protein>
<evidence type="ECO:0000313" key="2">
    <source>
        <dbReference type="Proteomes" id="UP000724874"/>
    </source>
</evidence>
<dbReference type="AlphaFoldDB" id="A0A9P5NKR5"/>
<accession>A0A9P5NKR5</accession>
<gene>
    <name evidence="1" type="ORF">CPB84DRAFT_1779072</name>
</gene>
<comment type="caution">
    <text evidence="1">The sequence shown here is derived from an EMBL/GenBank/DDBJ whole genome shotgun (WGS) entry which is preliminary data.</text>
</comment>
<sequence>MSASFQISATARAVAFSRIAMTATFQGSPRTRAVPLSRVAMAASFKGATTARTIPFTRIPVSAAFKTTAATRAIAFARISVPASLELVEWLSGNKSTTSGQVGTRLHNWKSMSRQYSCKNEGEEALVELHCKEFYWEELKLGEMQFYTLENCGEIP</sequence>
<dbReference type="Proteomes" id="UP000724874">
    <property type="component" value="Unassembled WGS sequence"/>
</dbReference>
<name>A0A9P5NKR5_GYMJU</name>
<organism evidence="1 2">
    <name type="scientific">Gymnopilus junonius</name>
    <name type="common">Spectacular rustgill mushroom</name>
    <name type="synonym">Gymnopilus spectabilis subsp. junonius</name>
    <dbReference type="NCBI Taxonomy" id="109634"/>
    <lineage>
        <taxon>Eukaryota</taxon>
        <taxon>Fungi</taxon>
        <taxon>Dikarya</taxon>
        <taxon>Basidiomycota</taxon>
        <taxon>Agaricomycotina</taxon>
        <taxon>Agaricomycetes</taxon>
        <taxon>Agaricomycetidae</taxon>
        <taxon>Agaricales</taxon>
        <taxon>Agaricineae</taxon>
        <taxon>Hymenogastraceae</taxon>
        <taxon>Gymnopilus</taxon>
    </lineage>
</organism>